<dbReference type="GO" id="GO:0006284">
    <property type="term" value="P:base-excision repair"/>
    <property type="evidence" value="ECO:0007669"/>
    <property type="project" value="UniProtKB-UniRule"/>
</dbReference>
<dbReference type="Pfam" id="PF00633">
    <property type="entry name" value="HHH"/>
    <property type="match status" value="1"/>
</dbReference>
<dbReference type="GO" id="GO:0032357">
    <property type="term" value="F:oxidized purine DNA binding"/>
    <property type="evidence" value="ECO:0007669"/>
    <property type="project" value="TreeGrafter"/>
</dbReference>
<evidence type="ECO:0000256" key="10">
    <source>
        <dbReference type="ARBA" id="ARBA00023014"/>
    </source>
</evidence>
<comment type="cofactor">
    <cofactor evidence="15">
        <name>[4Fe-4S] cluster</name>
        <dbReference type="ChEBI" id="CHEBI:49883"/>
    </cofactor>
    <text evidence="15">Binds 1 [4Fe-4S] cluster.</text>
</comment>
<dbReference type="InterPro" id="IPR011257">
    <property type="entry name" value="DNA_glycosylase"/>
</dbReference>
<dbReference type="GO" id="GO:0035485">
    <property type="term" value="F:adenine/guanine mispair binding"/>
    <property type="evidence" value="ECO:0007669"/>
    <property type="project" value="TreeGrafter"/>
</dbReference>
<evidence type="ECO:0000259" key="16">
    <source>
        <dbReference type="SMART" id="SM00478"/>
    </source>
</evidence>
<dbReference type="FunFam" id="1.10.340.30:FF:000010">
    <property type="entry name" value="Adenine DNA glycosylase"/>
    <property type="match status" value="1"/>
</dbReference>
<evidence type="ECO:0000256" key="6">
    <source>
        <dbReference type="ARBA" id="ARBA00022723"/>
    </source>
</evidence>
<dbReference type="GO" id="GO:0000701">
    <property type="term" value="F:purine-specific mismatch base pair DNA N-glycosylase activity"/>
    <property type="evidence" value="ECO:0007669"/>
    <property type="project" value="UniProtKB-EC"/>
</dbReference>
<evidence type="ECO:0000256" key="2">
    <source>
        <dbReference type="ARBA" id="ARBA00008343"/>
    </source>
</evidence>
<dbReference type="InterPro" id="IPR000445">
    <property type="entry name" value="HhH_motif"/>
</dbReference>
<dbReference type="InterPro" id="IPR005760">
    <property type="entry name" value="A/G_AdeGlyc_MutY"/>
</dbReference>
<keyword evidence="18" id="KW-1185">Reference proteome</keyword>
<evidence type="ECO:0000256" key="9">
    <source>
        <dbReference type="ARBA" id="ARBA00023004"/>
    </source>
</evidence>
<dbReference type="EMBL" id="FNEN01000015">
    <property type="protein sequence ID" value="SDJ11993.1"/>
    <property type="molecule type" value="Genomic_DNA"/>
</dbReference>
<keyword evidence="7 15" id="KW-0227">DNA damage</keyword>
<evidence type="ECO:0000256" key="14">
    <source>
        <dbReference type="ARBA" id="ARBA00058550"/>
    </source>
</evidence>
<dbReference type="CDD" id="cd03431">
    <property type="entry name" value="NUDIX_DNA_Glycosylase_C-MutY"/>
    <property type="match status" value="1"/>
</dbReference>
<dbReference type="NCBIfam" id="TIGR01084">
    <property type="entry name" value="mutY"/>
    <property type="match status" value="1"/>
</dbReference>
<comment type="similarity">
    <text evidence="2 15">Belongs to the Nth/MutY family.</text>
</comment>
<dbReference type="Pfam" id="PF14815">
    <property type="entry name" value="NUDIX_4"/>
    <property type="match status" value="1"/>
</dbReference>
<dbReference type="RefSeq" id="WP_090399395.1">
    <property type="nucleotide sequence ID" value="NZ_FNEN01000015.1"/>
</dbReference>
<evidence type="ECO:0000256" key="13">
    <source>
        <dbReference type="ARBA" id="ARBA00023295"/>
    </source>
</evidence>
<dbReference type="PANTHER" id="PTHR42944:SF1">
    <property type="entry name" value="ADENINE DNA GLYCOSYLASE"/>
    <property type="match status" value="1"/>
</dbReference>
<comment type="catalytic activity">
    <reaction evidence="1 15">
        <text>Hydrolyzes free adenine bases from 7,8-dihydro-8-oxoguanine:adenine mismatched double-stranded DNA, leaving an apurinic site.</text>
        <dbReference type="EC" id="3.2.2.31"/>
    </reaction>
</comment>
<dbReference type="InterPro" id="IPR003265">
    <property type="entry name" value="HhH-GPD_domain"/>
</dbReference>
<keyword evidence="8" id="KW-0378">Hydrolase</keyword>
<dbReference type="SUPFAM" id="SSF48150">
    <property type="entry name" value="DNA-glycosylase"/>
    <property type="match status" value="1"/>
</dbReference>
<evidence type="ECO:0000256" key="3">
    <source>
        <dbReference type="ARBA" id="ARBA00012045"/>
    </source>
</evidence>
<dbReference type="SUPFAM" id="SSF55811">
    <property type="entry name" value="Nudix"/>
    <property type="match status" value="1"/>
</dbReference>
<dbReference type="FunFam" id="1.10.1670.10:FF:000002">
    <property type="entry name" value="Adenine DNA glycosylase"/>
    <property type="match status" value="1"/>
</dbReference>
<keyword evidence="10" id="KW-0411">Iron-sulfur</keyword>
<dbReference type="GO" id="GO:0006298">
    <property type="term" value="P:mismatch repair"/>
    <property type="evidence" value="ECO:0007669"/>
    <property type="project" value="TreeGrafter"/>
</dbReference>
<evidence type="ECO:0000313" key="18">
    <source>
        <dbReference type="Proteomes" id="UP000198853"/>
    </source>
</evidence>
<dbReference type="GO" id="GO:0051539">
    <property type="term" value="F:4 iron, 4 sulfur cluster binding"/>
    <property type="evidence" value="ECO:0007669"/>
    <property type="project" value="UniProtKB-UniRule"/>
</dbReference>
<evidence type="ECO:0000256" key="5">
    <source>
        <dbReference type="ARBA" id="ARBA00022485"/>
    </source>
</evidence>
<name>A0A1G8R581_9BACI</name>
<keyword evidence="9 15" id="KW-0408">Iron</keyword>
<accession>A0A1G8R581</accession>
<protein>
    <recommendedName>
        <fullName evidence="4 15">Adenine DNA glycosylase</fullName>
        <ecNumber evidence="3 15">3.2.2.31</ecNumber>
    </recommendedName>
</protein>
<dbReference type="Gene3D" id="1.10.340.30">
    <property type="entry name" value="Hypothetical protein, domain 2"/>
    <property type="match status" value="1"/>
</dbReference>
<organism evidence="17 18">
    <name type="scientific">Natribacillus halophilus</name>
    <dbReference type="NCBI Taxonomy" id="549003"/>
    <lineage>
        <taxon>Bacteria</taxon>
        <taxon>Bacillati</taxon>
        <taxon>Bacillota</taxon>
        <taxon>Bacilli</taxon>
        <taxon>Bacillales</taxon>
        <taxon>Bacillaceae</taxon>
        <taxon>Natribacillus</taxon>
    </lineage>
</organism>
<gene>
    <name evidence="17" type="ORF">SAMN04488123_11568</name>
</gene>
<keyword evidence="6" id="KW-0479">Metal-binding</keyword>
<dbReference type="PANTHER" id="PTHR42944">
    <property type="entry name" value="ADENINE DNA GLYCOSYLASE"/>
    <property type="match status" value="1"/>
</dbReference>
<evidence type="ECO:0000256" key="4">
    <source>
        <dbReference type="ARBA" id="ARBA00022023"/>
    </source>
</evidence>
<evidence type="ECO:0000256" key="7">
    <source>
        <dbReference type="ARBA" id="ARBA00022763"/>
    </source>
</evidence>
<reference evidence="17 18" key="1">
    <citation type="submission" date="2016-10" db="EMBL/GenBank/DDBJ databases">
        <authorList>
            <person name="de Groot N.N."/>
        </authorList>
    </citation>
    <scope>NUCLEOTIDE SEQUENCE [LARGE SCALE GENOMIC DNA]</scope>
    <source>
        <strain evidence="17 18">DSM 21771</strain>
    </source>
</reference>
<dbReference type="Proteomes" id="UP000198853">
    <property type="component" value="Unassembled WGS sequence"/>
</dbReference>
<keyword evidence="11" id="KW-0238">DNA-binding</keyword>
<dbReference type="GO" id="GO:0046872">
    <property type="term" value="F:metal ion binding"/>
    <property type="evidence" value="ECO:0007669"/>
    <property type="project" value="UniProtKB-UniRule"/>
</dbReference>
<dbReference type="Gene3D" id="1.10.1670.10">
    <property type="entry name" value="Helix-hairpin-Helix base-excision DNA repair enzymes (C-terminal)"/>
    <property type="match status" value="1"/>
</dbReference>
<dbReference type="InterPro" id="IPR044298">
    <property type="entry name" value="MIG/MutY"/>
</dbReference>
<evidence type="ECO:0000256" key="11">
    <source>
        <dbReference type="ARBA" id="ARBA00023125"/>
    </source>
</evidence>
<dbReference type="Pfam" id="PF00730">
    <property type="entry name" value="HhH-GPD"/>
    <property type="match status" value="1"/>
</dbReference>
<dbReference type="SMART" id="SM00525">
    <property type="entry name" value="FES"/>
    <property type="match status" value="1"/>
</dbReference>
<dbReference type="EC" id="3.2.2.31" evidence="3 15"/>
<dbReference type="SMART" id="SM00478">
    <property type="entry name" value="ENDO3c"/>
    <property type="match status" value="1"/>
</dbReference>
<comment type="function">
    <text evidence="15">Adenine glycosylase active on G-A mispairs.</text>
</comment>
<evidence type="ECO:0000256" key="12">
    <source>
        <dbReference type="ARBA" id="ARBA00023204"/>
    </source>
</evidence>
<keyword evidence="13 15" id="KW-0326">Glycosidase</keyword>
<dbReference type="InterPro" id="IPR023170">
    <property type="entry name" value="HhH_base_excis_C"/>
</dbReference>
<dbReference type="InterPro" id="IPR003651">
    <property type="entry name" value="Endonuclease3_FeS-loop_motif"/>
</dbReference>
<comment type="function">
    <text evidence="14">Base excision repair (BER) glycosylase that initiates repair of A:oxoG to C:G by removing the inappropriately paired adenine base from the DNA backbone, generating an abasic site product. 8-oxoguanine (oxoG) is a genotoxic DNA lesion resulting from oxidation of guanine; this residue is misread by replicative DNA polymerases, that insert adenine instead of cytosine opposite the oxidized damaged base. Shows a powerful dicrimination of A versus C, since it does not cleave cytosine in oxoG:C pairs. May also be able to remove adenine from A:G mispairs, although this activity may not be physiologically relevant.</text>
</comment>
<keyword evidence="12" id="KW-0234">DNA repair</keyword>
<dbReference type="OrthoDB" id="9802365at2"/>
<evidence type="ECO:0000256" key="8">
    <source>
        <dbReference type="ARBA" id="ARBA00022801"/>
    </source>
</evidence>
<dbReference type="InterPro" id="IPR029119">
    <property type="entry name" value="MutY_C"/>
</dbReference>
<dbReference type="Gene3D" id="3.90.79.10">
    <property type="entry name" value="Nucleoside Triphosphate Pyrophosphohydrolase"/>
    <property type="match status" value="1"/>
</dbReference>
<evidence type="ECO:0000256" key="1">
    <source>
        <dbReference type="ARBA" id="ARBA00000843"/>
    </source>
</evidence>
<feature type="domain" description="HhH-GPD" evidence="16">
    <location>
        <begin position="43"/>
        <end position="194"/>
    </location>
</feature>
<proteinExistence type="inferred from homology"/>
<dbReference type="AlphaFoldDB" id="A0A1G8R581"/>
<dbReference type="GO" id="GO:0034039">
    <property type="term" value="F:8-oxo-7,8-dihydroguanine DNA N-glycosylase activity"/>
    <property type="evidence" value="ECO:0007669"/>
    <property type="project" value="TreeGrafter"/>
</dbReference>
<sequence>MKLTHFPIRAFRKQLLTWYEKHKRSLPWRESKDPYRIWVSEIMLQQTQVETVKPYFEQFMEQFPTPEALAEAEEDEVMKAWEGLGYYSRARHLHSAVKEVMHTYGGEVPKDPEDFASLKGVGPYTKGAVMSIAHDREEPAVDGNVMRVLARVLLIEADVGKQSTRRQIEADVRELMAGTPPAEFNQALMELGALVCTPKNPDCPNCPLKQMCRAYNHEMVDALPIKAKKKTQKQQTLAAAVVENEDGDILVEQRPKQGLLAGLWQFPMVEALPASQRTALKDYLEDVHHVEAEPAETGQTFAHVFTHLIWHIHVYRVHVRSRTPTRAGRWLTRTEAAQLAFPVSHQKIWQQQL</sequence>
<evidence type="ECO:0000256" key="15">
    <source>
        <dbReference type="RuleBase" id="RU365096"/>
    </source>
</evidence>
<keyword evidence="5" id="KW-0004">4Fe-4S</keyword>
<dbReference type="CDD" id="cd00056">
    <property type="entry name" value="ENDO3c"/>
    <property type="match status" value="1"/>
</dbReference>
<dbReference type="InterPro" id="IPR015797">
    <property type="entry name" value="NUDIX_hydrolase-like_dom_sf"/>
</dbReference>
<evidence type="ECO:0000313" key="17">
    <source>
        <dbReference type="EMBL" id="SDJ11993.1"/>
    </source>
</evidence>